<sequence>MIIITPKTMAQENITFNGIIDEIIGLPNRTRILKTKIKPRF</sequence>
<dbReference type="STRING" id="1325130.HFN_0533"/>
<name>T1DWG8_9HELI</name>
<gene>
    <name evidence="1" type="ORF">HFN_0533</name>
</gene>
<proteinExistence type="predicted"/>
<dbReference type="AlphaFoldDB" id="T1DWG8"/>
<dbReference type="EMBL" id="BASD01000018">
    <property type="protein sequence ID" value="GAD19402.1"/>
    <property type="molecule type" value="Genomic_DNA"/>
</dbReference>
<evidence type="ECO:0000313" key="1">
    <source>
        <dbReference type="EMBL" id="GAD19402.1"/>
    </source>
</evidence>
<comment type="caution">
    <text evidence="1">The sequence shown here is derived from an EMBL/GenBank/DDBJ whole genome shotgun (WGS) entry which is preliminary data.</text>
</comment>
<accession>T1DWG8</accession>
<reference evidence="1 2" key="1">
    <citation type="journal article" date="2013" name="Genome Announc.">
        <title>Draft Genome Sequence of Helicobacter fennelliae Strain MRY12-0050, Isolated from a Bacteremia Patient.</title>
        <authorList>
            <person name="Rimbara E."/>
            <person name="Matsui M."/>
            <person name="Mori S."/>
            <person name="Suzuki S."/>
            <person name="Suzuki M."/>
            <person name="Kim H."/>
            <person name="Sekizuka T."/>
            <person name="Kuroda M."/>
            <person name="Shibayama K."/>
        </authorList>
    </citation>
    <scope>NUCLEOTIDE SEQUENCE [LARGE SCALE GENOMIC DNA]</scope>
    <source>
        <strain evidence="1 2">MRY12-0050</strain>
    </source>
</reference>
<dbReference type="Proteomes" id="UP000018143">
    <property type="component" value="Unassembled WGS sequence"/>
</dbReference>
<protein>
    <submittedName>
        <fullName evidence="1">Uncharacterized protein</fullName>
    </submittedName>
</protein>
<keyword evidence="2" id="KW-1185">Reference proteome</keyword>
<evidence type="ECO:0000313" key="2">
    <source>
        <dbReference type="Proteomes" id="UP000018143"/>
    </source>
</evidence>
<organism evidence="1 2">
    <name type="scientific">Helicobacter fennelliae MRY12-0050</name>
    <dbReference type="NCBI Taxonomy" id="1325130"/>
    <lineage>
        <taxon>Bacteria</taxon>
        <taxon>Pseudomonadati</taxon>
        <taxon>Campylobacterota</taxon>
        <taxon>Epsilonproteobacteria</taxon>
        <taxon>Campylobacterales</taxon>
        <taxon>Helicobacteraceae</taxon>
        <taxon>Helicobacter</taxon>
    </lineage>
</organism>